<dbReference type="PANTHER" id="PTHR10219">
    <property type="entry name" value="GLYCOLIPID TRANSFER PROTEIN-RELATED"/>
    <property type="match status" value="1"/>
</dbReference>
<sequence length="241" mass="26893">PRPAMTAAGAKPISFFHAVDWSIVFSKDHGRDINVEKMCDVGALLIEFFDLLGFAFKPVRNDVAGNLKKIRNSFEAEPNERRTIGELLQRESDTKADKKDPSGTIGLLWFKRALEYICKLLTLIYESRDRVEDFGTSELSVKAYDCTLRHRHGWFMRKTFNLVSSASPYRSKLIEKLAYGNVELPHSQIYAAMEPFLDDMRSFVENMDSLLISFGVETPIGAATAEAAADEDAAAADTAAA</sequence>
<dbReference type="EMBL" id="NIVC01001105">
    <property type="protein sequence ID" value="PAA72178.1"/>
    <property type="molecule type" value="Genomic_DNA"/>
</dbReference>
<dbReference type="AlphaFoldDB" id="A0A267FEJ2"/>
<dbReference type="STRING" id="282301.A0A267FEJ2"/>
<dbReference type="GO" id="GO:1902388">
    <property type="term" value="F:ceramide 1-phosphate transfer activity"/>
    <property type="evidence" value="ECO:0007669"/>
    <property type="project" value="TreeGrafter"/>
</dbReference>
<reference evidence="3 4" key="1">
    <citation type="submission" date="2017-06" db="EMBL/GenBank/DDBJ databases">
        <title>A platform for efficient transgenesis in Macrostomum lignano, a flatworm model organism for stem cell research.</title>
        <authorList>
            <person name="Berezikov E."/>
        </authorList>
    </citation>
    <scope>NUCLEOTIDE SEQUENCE [LARGE SCALE GENOMIC DNA]</scope>
    <source>
        <strain evidence="3">DV1</strain>
        <tissue evidence="3">Whole organism</tissue>
    </source>
</reference>
<feature type="domain" description="Glycolipid transfer protein" evidence="2">
    <location>
        <begin position="34"/>
        <end position="178"/>
    </location>
</feature>
<dbReference type="GO" id="GO:0016020">
    <property type="term" value="C:membrane"/>
    <property type="evidence" value="ECO:0007669"/>
    <property type="project" value="TreeGrafter"/>
</dbReference>
<dbReference type="GO" id="GO:0005829">
    <property type="term" value="C:cytosol"/>
    <property type="evidence" value="ECO:0007669"/>
    <property type="project" value="TreeGrafter"/>
</dbReference>
<dbReference type="PANTHER" id="PTHR10219:SF25">
    <property type="entry name" value="PLECKSTRIN HOMOLOGY DOMAIN-CONTAINING FAMILY A MEMBER 8"/>
    <property type="match status" value="1"/>
</dbReference>
<keyword evidence="1" id="KW-0813">Transport</keyword>
<dbReference type="Pfam" id="PF08718">
    <property type="entry name" value="GLTP"/>
    <property type="match status" value="1"/>
</dbReference>
<dbReference type="SUPFAM" id="SSF110004">
    <property type="entry name" value="Glycolipid transfer protein, GLTP"/>
    <property type="match status" value="1"/>
</dbReference>
<accession>A0A267FEJ2</accession>
<evidence type="ECO:0000256" key="1">
    <source>
        <dbReference type="ARBA" id="ARBA00022448"/>
    </source>
</evidence>
<comment type="caution">
    <text evidence="3">The sequence shown here is derived from an EMBL/GenBank/DDBJ whole genome shotgun (WGS) entry which is preliminary data.</text>
</comment>
<dbReference type="InterPro" id="IPR036497">
    <property type="entry name" value="GLTP_sf"/>
</dbReference>
<dbReference type="Proteomes" id="UP000215902">
    <property type="component" value="Unassembled WGS sequence"/>
</dbReference>
<dbReference type="GO" id="GO:1902387">
    <property type="term" value="F:ceramide 1-phosphate binding"/>
    <property type="evidence" value="ECO:0007669"/>
    <property type="project" value="TreeGrafter"/>
</dbReference>
<name>A0A267FEJ2_9PLAT</name>
<dbReference type="Gene3D" id="1.10.3520.10">
    <property type="entry name" value="Glycolipid transfer protein"/>
    <property type="match status" value="1"/>
</dbReference>
<feature type="non-terminal residue" evidence="3">
    <location>
        <position position="1"/>
    </location>
</feature>
<evidence type="ECO:0000313" key="4">
    <source>
        <dbReference type="Proteomes" id="UP000215902"/>
    </source>
</evidence>
<protein>
    <recommendedName>
        <fullName evidence="2">Glycolipid transfer protein domain-containing protein</fullName>
    </recommendedName>
</protein>
<evidence type="ECO:0000313" key="3">
    <source>
        <dbReference type="EMBL" id="PAA72178.1"/>
    </source>
</evidence>
<gene>
    <name evidence="3" type="ORF">BOX15_Mlig032270g1</name>
</gene>
<dbReference type="OrthoDB" id="6256669at2759"/>
<dbReference type="InterPro" id="IPR014830">
    <property type="entry name" value="Glycolipid_transfer_prot_dom"/>
</dbReference>
<organism evidence="3 4">
    <name type="scientific">Macrostomum lignano</name>
    <dbReference type="NCBI Taxonomy" id="282301"/>
    <lineage>
        <taxon>Eukaryota</taxon>
        <taxon>Metazoa</taxon>
        <taxon>Spiralia</taxon>
        <taxon>Lophotrochozoa</taxon>
        <taxon>Platyhelminthes</taxon>
        <taxon>Rhabditophora</taxon>
        <taxon>Macrostomorpha</taxon>
        <taxon>Macrostomida</taxon>
        <taxon>Macrostomidae</taxon>
        <taxon>Macrostomum</taxon>
    </lineage>
</organism>
<proteinExistence type="predicted"/>
<evidence type="ECO:0000259" key="2">
    <source>
        <dbReference type="Pfam" id="PF08718"/>
    </source>
</evidence>
<keyword evidence="4" id="KW-1185">Reference proteome</keyword>